<evidence type="ECO:0000256" key="5">
    <source>
        <dbReference type="ARBA" id="ARBA00022525"/>
    </source>
</evidence>
<reference evidence="10" key="1">
    <citation type="submission" date="2022-07" db="EMBL/GenBank/DDBJ databases">
        <title>Fungi with potential for degradation of polypropylene.</title>
        <authorList>
            <person name="Gostincar C."/>
        </authorList>
    </citation>
    <scope>NUCLEOTIDE SEQUENCE</scope>
    <source>
        <strain evidence="10">EXF-13287</strain>
    </source>
</reference>
<dbReference type="EC" id="1.15.1.1" evidence="4"/>
<keyword evidence="8" id="KW-0732">Signal</keyword>
<keyword evidence="5" id="KW-0964">Secreted</keyword>
<dbReference type="GO" id="GO:0004784">
    <property type="term" value="F:superoxide dismutase activity"/>
    <property type="evidence" value="ECO:0007669"/>
    <property type="project" value="UniProtKB-EC"/>
</dbReference>
<dbReference type="Proteomes" id="UP001174691">
    <property type="component" value="Unassembled WGS sequence"/>
</dbReference>
<evidence type="ECO:0000256" key="3">
    <source>
        <dbReference type="ARBA" id="ARBA00010457"/>
    </source>
</evidence>
<comment type="catalytic activity">
    <reaction evidence="7">
        <text>2 superoxide + 2 H(+) = H2O2 + O2</text>
        <dbReference type="Rhea" id="RHEA:20696"/>
        <dbReference type="ChEBI" id="CHEBI:15378"/>
        <dbReference type="ChEBI" id="CHEBI:15379"/>
        <dbReference type="ChEBI" id="CHEBI:16240"/>
        <dbReference type="ChEBI" id="CHEBI:18421"/>
        <dbReference type="EC" id="1.15.1.1"/>
    </reaction>
</comment>
<gene>
    <name evidence="10" type="ORF">NKR19_g7421</name>
</gene>
<feature type="domain" description="Superoxide dismutase copper/zinc binding" evidence="9">
    <location>
        <begin position="45"/>
        <end position="166"/>
    </location>
</feature>
<evidence type="ECO:0000256" key="6">
    <source>
        <dbReference type="ARBA" id="ARBA00022862"/>
    </source>
</evidence>
<sequence>MLSPTPLLLLSLLGSLAAAQNITGAQVVSNNPAGASYRAALTGKVSGSLNATSNGAGKPVSFTLELMGLPVGTGPFKFHIHEKPVPTDGNCTGTGAHLDPYLRTQVPACDSAKPATCEVGDLSGKYGAVGSNSSSVVKIFNDPYVALNPADKQFFGNLSFVVHDASSARIACANFTMVAAAGDGDACDE</sequence>
<evidence type="ECO:0000256" key="4">
    <source>
        <dbReference type="ARBA" id="ARBA00012682"/>
    </source>
</evidence>
<comment type="subcellular location">
    <subcellularLocation>
        <location evidence="1">Cell envelope</location>
    </subcellularLocation>
    <subcellularLocation>
        <location evidence="2">Secreted</location>
    </subcellularLocation>
</comment>
<evidence type="ECO:0000256" key="7">
    <source>
        <dbReference type="ARBA" id="ARBA00049204"/>
    </source>
</evidence>
<evidence type="ECO:0000256" key="8">
    <source>
        <dbReference type="SAM" id="SignalP"/>
    </source>
</evidence>
<evidence type="ECO:0000256" key="2">
    <source>
        <dbReference type="ARBA" id="ARBA00004613"/>
    </source>
</evidence>
<dbReference type="Pfam" id="PF00080">
    <property type="entry name" value="Sod_Cu"/>
    <property type="match status" value="1"/>
</dbReference>
<dbReference type="InterPro" id="IPR036423">
    <property type="entry name" value="SOD-like_Cu/Zn_dom_sf"/>
</dbReference>
<evidence type="ECO:0000256" key="1">
    <source>
        <dbReference type="ARBA" id="ARBA00004196"/>
    </source>
</evidence>
<name>A0AA38VM59_9PEZI</name>
<comment type="caution">
    <text evidence="10">The sequence shown here is derived from an EMBL/GenBank/DDBJ whole genome shotgun (WGS) entry which is preliminary data.</text>
</comment>
<dbReference type="InterPro" id="IPR001424">
    <property type="entry name" value="SOD_Cu_Zn_dom"/>
</dbReference>
<comment type="similarity">
    <text evidence="3">Belongs to the Cu-Zn superoxide dismutase family.</text>
</comment>
<dbReference type="EMBL" id="JANBVN010000129">
    <property type="protein sequence ID" value="KAJ9139503.1"/>
    <property type="molecule type" value="Genomic_DNA"/>
</dbReference>
<evidence type="ECO:0000313" key="10">
    <source>
        <dbReference type="EMBL" id="KAJ9139503.1"/>
    </source>
</evidence>
<organism evidence="10 11">
    <name type="scientific">Coniochaeta hoffmannii</name>
    <dbReference type="NCBI Taxonomy" id="91930"/>
    <lineage>
        <taxon>Eukaryota</taxon>
        <taxon>Fungi</taxon>
        <taxon>Dikarya</taxon>
        <taxon>Ascomycota</taxon>
        <taxon>Pezizomycotina</taxon>
        <taxon>Sordariomycetes</taxon>
        <taxon>Sordariomycetidae</taxon>
        <taxon>Coniochaetales</taxon>
        <taxon>Coniochaetaceae</taxon>
        <taxon>Coniochaeta</taxon>
    </lineage>
</organism>
<dbReference type="SUPFAM" id="SSF49329">
    <property type="entry name" value="Cu,Zn superoxide dismutase-like"/>
    <property type="match status" value="1"/>
</dbReference>
<dbReference type="GO" id="GO:0046872">
    <property type="term" value="F:metal ion binding"/>
    <property type="evidence" value="ECO:0007669"/>
    <property type="project" value="InterPro"/>
</dbReference>
<protein>
    <recommendedName>
        <fullName evidence="4">superoxide dismutase</fullName>
        <ecNumber evidence="4">1.15.1.1</ecNumber>
    </recommendedName>
</protein>
<proteinExistence type="inferred from homology"/>
<evidence type="ECO:0000259" key="9">
    <source>
        <dbReference type="Pfam" id="PF00080"/>
    </source>
</evidence>
<dbReference type="GO" id="GO:0005576">
    <property type="term" value="C:extracellular region"/>
    <property type="evidence" value="ECO:0007669"/>
    <property type="project" value="UniProtKB-SubCell"/>
</dbReference>
<dbReference type="AlphaFoldDB" id="A0AA38VM59"/>
<dbReference type="FunFam" id="2.60.40.200:FF:000007">
    <property type="entry name" value="Cell surface Cu-only superoxide dismutase 5"/>
    <property type="match status" value="1"/>
</dbReference>
<keyword evidence="11" id="KW-1185">Reference proteome</keyword>
<feature type="signal peptide" evidence="8">
    <location>
        <begin position="1"/>
        <end position="19"/>
    </location>
</feature>
<evidence type="ECO:0000313" key="11">
    <source>
        <dbReference type="Proteomes" id="UP001174691"/>
    </source>
</evidence>
<accession>A0AA38VM59</accession>
<dbReference type="Gene3D" id="2.60.40.200">
    <property type="entry name" value="Superoxide dismutase, copper/zinc binding domain"/>
    <property type="match status" value="1"/>
</dbReference>
<keyword evidence="6" id="KW-0049">Antioxidant</keyword>
<feature type="chain" id="PRO_5041326857" description="superoxide dismutase" evidence="8">
    <location>
        <begin position="20"/>
        <end position="189"/>
    </location>
</feature>